<dbReference type="EMBL" id="DF933840">
    <property type="protein sequence ID" value="GAM42295.1"/>
    <property type="molecule type" value="Genomic_DNA"/>
</dbReference>
<name>A0A478ECM2_TALPI</name>
<sequence length="112" mass="11781">MATATSAGCYQVRDVYHRGQNYIGTISCGSSTMTPVSTIEYSAAGATPPIVNSNKSIVDVGTNGIIEGRGLRIYGASNVIIQNIHIPRSYACLMRGRAGDSSMIHGCQFGPP</sequence>
<accession>A0A478ECM2</accession>
<evidence type="ECO:0000313" key="2">
    <source>
        <dbReference type="Proteomes" id="UP000053095"/>
    </source>
</evidence>
<dbReference type="AlphaFoldDB" id="A0A478ECM2"/>
<protein>
    <recommendedName>
        <fullName evidence="3">Pectin lyase</fullName>
    </recommendedName>
</protein>
<dbReference type="Proteomes" id="UP000053095">
    <property type="component" value="Unassembled WGS sequence"/>
</dbReference>
<organism evidence="1 2">
    <name type="scientific">Talaromyces pinophilus</name>
    <name type="common">Penicillium pinophilum</name>
    <dbReference type="NCBI Taxonomy" id="128442"/>
    <lineage>
        <taxon>Eukaryota</taxon>
        <taxon>Fungi</taxon>
        <taxon>Dikarya</taxon>
        <taxon>Ascomycota</taxon>
        <taxon>Pezizomycotina</taxon>
        <taxon>Eurotiomycetes</taxon>
        <taxon>Eurotiomycetidae</taxon>
        <taxon>Eurotiales</taxon>
        <taxon>Trichocomaceae</taxon>
        <taxon>Talaromyces</taxon>
        <taxon>Talaromyces sect. Talaromyces</taxon>
    </lineage>
</organism>
<gene>
    <name evidence="1" type="ORF">TCE0_044r16137</name>
</gene>
<dbReference type="InterPro" id="IPR011050">
    <property type="entry name" value="Pectin_lyase_fold/virulence"/>
</dbReference>
<dbReference type="InterPro" id="IPR012334">
    <property type="entry name" value="Pectin_lyas_fold"/>
</dbReference>
<dbReference type="SUPFAM" id="SSF51126">
    <property type="entry name" value="Pectin lyase-like"/>
    <property type="match status" value="1"/>
</dbReference>
<dbReference type="Gene3D" id="2.160.20.10">
    <property type="entry name" value="Single-stranded right-handed beta-helix, Pectin lyase-like"/>
    <property type="match status" value="1"/>
</dbReference>
<evidence type="ECO:0008006" key="3">
    <source>
        <dbReference type="Google" id="ProtNLM"/>
    </source>
</evidence>
<proteinExistence type="predicted"/>
<keyword evidence="2" id="KW-1185">Reference proteome</keyword>
<reference evidence="2" key="1">
    <citation type="journal article" date="2015" name="Genome Announc.">
        <title>Draft genome sequence of Talaromyces cellulolyticus strain Y-94, a source of lignocellulosic biomass-degrading enzymes.</title>
        <authorList>
            <person name="Fujii T."/>
            <person name="Koike H."/>
            <person name="Sawayama S."/>
            <person name="Yano S."/>
            <person name="Inoue H."/>
        </authorList>
    </citation>
    <scope>NUCLEOTIDE SEQUENCE [LARGE SCALE GENOMIC DNA]</scope>
    <source>
        <strain evidence="2">Y-94</strain>
    </source>
</reference>
<evidence type="ECO:0000313" key="1">
    <source>
        <dbReference type="EMBL" id="GAM42295.1"/>
    </source>
</evidence>